<keyword evidence="3" id="KW-0804">Transcription</keyword>
<comment type="subcellular location">
    <subcellularLocation>
        <location evidence="1">Nucleus</location>
    </subcellularLocation>
</comment>
<keyword evidence="2" id="KW-0805">Transcription regulation</keyword>
<dbReference type="Pfam" id="PF11951">
    <property type="entry name" value="Fungal_trans_2"/>
    <property type="match status" value="1"/>
</dbReference>
<dbReference type="GO" id="GO:0045944">
    <property type="term" value="P:positive regulation of transcription by RNA polymerase II"/>
    <property type="evidence" value="ECO:0007669"/>
    <property type="project" value="TreeGrafter"/>
</dbReference>
<reference evidence="7" key="1">
    <citation type="journal article" date="2016" name="Genome Announc.">
        <title>Draft genome sequence of Aspergillus niger strain An76.</title>
        <authorList>
            <person name="Gong W."/>
            <person name="Cheng Z."/>
            <person name="Zhang H."/>
            <person name="Liu L."/>
            <person name="Gao P."/>
            <person name="Wang L."/>
        </authorList>
    </citation>
    <scope>NUCLEOTIDE SEQUENCE [LARGE SCALE GENOMIC DNA]</scope>
    <source>
        <strain evidence="7">An76</strain>
    </source>
</reference>
<evidence type="ECO:0000256" key="1">
    <source>
        <dbReference type="ARBA" id="ARBA00004123"/>
    </source>
</evidence>
<dbReference type="PANTHER" id="PTHR37534">
    <property type="entry name" value="TRANSCRIPTIONAL ACTIVATOR PROTEIN UGA3"/>
    <property type="match status" value="1"/>
</dbReference>
<evidence type="ECO:0000256" key="4">
    <source>
        <dbReference type="ARBA" id="ARBA00023242"/>
    </source>
</evidence>
<gene>
    <name evidence="6" type="ORF">ABL_04146</name>
</gene>
<dbReference type="GO" id="GO:0008270">
    <property type="term" value="F:zinc ion binding"/>
    <property type="evidence" value="ECO:0007669"/>
    <property type="project" value="InterPro"/>
</dbReference>
<evidence type="ECO:0000313" key="7">
    <source>
        <dbReference type="Proteomes" id="UP000068243"/>
    </source>
</evidence>
<dbReference type="VEuPathDB" id="FungiDB:ATCC64974_105340"/>
<keyword evidence="4" id="KW-0539">Nucleus</keyword>
<feature type="domain" description="Xylanolytic transcriptional activator regulatory" evidence="5">
    <location>
        <begin position="32"/>
        <end position="140"/>
    </location>
</feature>
<proteinExistence type="predicted"/>
<dbReference type="VEuPathDB" id="FungiDB:An08g01290"/>
<name>A0A117DZR8_ASPNG</name>
<dbReference type="VEuPathDB" id="FungiDB:M747DRAFT_325101"/>
<organism evidence="6 7">
    <name type="scientific">Aspergillus niger</name>
    <dbReference type="NCBI Taxonomy" id="5061"/>
    <lineage>
        <taxon>Eukaryota</taxon>
        <taxon>Fungi</taxon>
        <taxon>Dikarya</taxon>
        <taxon>Ascomycota</taxon>
        <taxon>Pezizomycotina</taxon>
        <taxon>Eurotiomycetes</taxon>
        <taxon>Eurotiomycetidae</taxon>
        <taxon>Eurotiales</taxon>
        <taxon>Aspergillaceae</taxon>
        <taxon>Aspergillus</taxon>
        <taxon>Aspergillus subgen. Circumdati</taxon>
    </lineage>
</organism>
<evidence type="ECO:0000259" key="5">
    <source>
        <dbReference type="Pfam" id="PF04082"/>
    </source>
</evidence>
<dbReference type="VEuPathDB" id="FungiDB:ASPNIDRAFT2_1140130"/>
<sequence length="754" mass="86087">MPEKNAVMADIRAAGVNNEVPDASRWIAQDFIDIYFSEFHPVWPFLHKGTFDLTKEPCILIQSMLMIGLWIKGDWEGRESAMHFHQKLLSAIQAQKSRWHVSESTPQHIKMKSWQMPTYQSILLQLIFALLIAKQEATFDLNLRCHLPSSKYELLTSLVETCRQLGLFSYPNMLAQHPLDAPVALIWVSVEEAKRFGLALYKLCRLCGPKQIVDSDGQSYGGSQMSALLTLADLDFSMPDSDESHPVCRRCARNNRGCEYSFQLTWLDESIAKGVCHGRTGVWSKNGRKRMDVSNEHDLAKMPRHPTPGISHQQWMFLNTSADDVDRLCVEYHRGYGGNSLGHPRLLLSPAMNTMPVTVLNRSSEDPMLLAFFETVICSSSTLVDNVQSNPYRYLILPMALSSDGIYHAALAISANTLRLSQVRYHIPALEHHHRALLHLQGLLEQDIWSDREMDEILGLVLMLCWFEISDHSRSSWVTHLDGFQNVMSARKQRYWKTSSQHSQELVDFFDRYFVFHLVLARTAFRWDCPRTHPCLSALPSSPSSDVIDPYMGFSHALLLLIDGVTDLAWQERELDIQSAYRLKHSLEGLRQTPPHADIDLHSGQECMVIAEANRLGAMLLLYEICSSSTSTSSCPSFTSEEKHRYVRQILNLIQAHKSNMRRTAVIPLWPLFLAGCCVSGDNDRVVVLQIFQEWEAIRRFGNITPAREVIEMVWRRRDLNLNDIANDAMSEKTARFEWEHAMTMLGGWKLALT</sequence>
<evidence type="ECO:0000256" key="3">
    <source>
        <dbReference type="ARBA" id="ARBA00023163"/>
    </source>
</evidence>
<dbReference type="GO" id="GO:0003700">
    <property type="term" value="F:DNA-binding transcription factor activity"/>
    <property type="evidence" value="ECO:0007669"/>
    <property type="project" value="TreeGrafter"/>
</dbReference>
<dbReference type="OrthoDB" id="3477330at2759"/>
<accession>A0A117DZR8</accession>
<dbReference type="EMBL" id="BCMY01000006">
    <property type="protein sequence ID" value="GAQ41435.1"/>
    <property type="molecule type" value="Genomic_DNA"/>
</dbReference>
<dbReference type="VEuPathDB" id="FungiDB:M747DRAFT_338544"/>
<evidence type="ECO:0000313" key="6">
    <source>
        <dbReference type="EMBL" id="GAQ41435.1"/>
    </source>
</evidence>
<evidence type="ECO:0000256" key="2">
    <source>
        <dbReference type="ARBA" id="ARBA00023015"/>
    </source>
</evidence>
<dbReference type="VEuPathDB" id="FungiDB:ASPNIDRAFT2_38583"/>
<dbReference type="InterPro" id="IPR021858">
    <property type="entry name" value="Fun_TF"/>
</dbReference>
<dbReference type="VEuPathDB" id="FungiDB:An04g06290"/>
<dbReference type="Proteomes" id="UP000068243">
    <property type="component" value="Unassembled WGS sequence"/>
</dbReference>
<protein>
    <recommendedName>
        <fullName evidence="5">Xylanolytic transcriptional activator regulatory domain-containing protein</fullName>
    </recommendedName>
</protein>
<comment type="caution">
    <text evidence="6">The sequence shown here is derived from an EMBL/GenBank/DDBJ whole genome shotgun (WGS) entry which is preliminary data.</text>
</comment>
<dbReference type="GO" id="GO:0005634">
    <property type="term" value="C:nucleus"/>
    <property type="evidence" value="ECO:0007669"/>
    <property type="project" value="UniProtKB-SubCell"/>
</dbReference>
<dbReference type="Pfam" id="PF04082">
    <property type="entry name" value="Fungal_trans"/>
    <property type="match status" value="1"/>
</dbReference>
<dbReference type="OMA" id="TWFLYHE"/>
<dbReference type="AlphaFoldDB" id="A0A117DZR8"/>
<dbReference type="VEuPathDB" id="FungiDB:ATCC64974_81380"/>
<dbReference type="GO" id="GO:0006351">
    <property type="term" value="P:DNA-templated transcription"/>
    <property type="evidence" value="ECO:0007669"/>
    <property type="project" value="InterPro"/>
</dbReference>
<dbReference type="GO" id="GO:0000976">
    <property type="term" value="F:transcription cis-regulatory region binding"/>
    <property type="evidence" value="ECO:0007669"/>
    <property type="project" value="TreeGrafter"/>
</dbReference>
<dbReference type="InterPro" id="IPR007219">
    <property type="entry name" value="XnlR_reg_dom"/>
</dbReference>
<dbReference type="PANTHER" id="PTHR37534:SF49">
    <property type="entry name" value="LYSINE BIOSYNTHESIS REGULATORY PROTEIN LYS14"/>
    <property type="match status" value="1"/>
</dbReference>